<dbReference type="InterPro" id="IPR000846">
    <property type="entry name" value="DapB_N"/>
</dbReference>
<evidence type="ECO:0000313" key="14">
    <source>
        <dbReference type="EMBL" id="OMG54617.1"/>
    </source>
</evidence>
<dbReference type="Pfam" id="PF05173">
    <property type="entry name" value="DapB_C"/>
    <property type="match status" value="1"/>
</dbReference>
<evidence type="ECO:0000256" key="6">
    <source>
        <dbReference type="ARBA" id="ARBA00023027"/>
    </source>
</evidence>
<proteinExistence type="inferred from homology"/>
<dbReference type="EMBL" id="MTHD01000002">
    <property type="protein sequence ID" value="OMG54617.1"/>
    <property type="molecule type" value="Genomic_DNA"/>
</dbReference>
<evidence type="ECO:0000256" key="3">
    <source>
        <dbReference type="ARBA" id="ARBA00022857"/>
    </source>
</evidence>
<keyword evidence="5" id="KW-0560">Oxidoreductase</keyword>
<comment type="catalytic activity">
    <reaction evidence="10">
        <text>(S)-2,3,4,5-tetrahydrodipicolinate + NADP(+) + H2O = (2S,4S)-4-hydroxy-2,3,4,5-tetrahydrodipicolinate + NADPH + H(+)</text>
        <dbReference type="Rhea" id="RHEA:35331"/>
        <dbReference type="ChEBI" id="CHEBI:15377"/>
        <dbReference type="ChEBI" id="CHEBI:15378"/>
        <dbReference type="ChEBI" id="CHEBI:16845"/>
        <dbReference type="ChEBI" id="CHEBI:57783"/>
        <dbReference type="ChEBI" id="CHEBI:58349"/>
        <dbReference type="ChEBI" id="CHEBI:67139"/>
        <dbReference type="EC" id="1.17.1.8"/>
    </reaction>
</comment>
<dbReference type="InterPro" id="IPR023940">
    <property type="entry name" value="DHDPR_bac"/>
</dbReference>
<evidence type="ECO:0000256" key="8">
    <source>
        <dbReference type="ARBA" id="ARBA00037922"/>
    </source>
</evidence>
<dbReference type="Pfam" id="PF01113">
    <property type="entry name" value="DapB_N"/>
    <property type="match status" value="1"/>
</dbReference>
<keyword evidence="4" id="KW-0220">Diaminopimelate biosynthesis</keyword>
<dbReference type="STRING" id="418702.BJN45_05180"/>
<feature type="domain" description="Dihydrodipicolinate reductase N-terminal" evidence="12">
    <location>
        <begin position="2"/>
        <end position="117"/>
    </location>
</feature>
<comment type="catalytic activity">
    <reaction evidence="11">
        <text>(S)-2,3,4,5-tetrahydrodipicolinate + NAD(+) + H2O = (2S,4S)-4-hydroxy-2,3,4,5-tetrahydrodipicolinate + NADH + H(+)</text>
        <dbReference type="Rhea" id="RHEA:35323"/>
        <dbReference type="ChEBI" id="CHEBI:15377"/>
        <dbReference type="ChEBI" id="CHEBI:15378"/>
        <dbReference type="ChEBI" id="CHEBI:16845"/>
        <dbReference type="ChEBI" id="CHEBI:57540"/>
        <dbReference type="ChEBI" id="CHEBI:57945"/>
        <dbReference type="ChEBI" id="CHEBI:67139"/>
        <dbReference type="EC" id="1.17.1.8"/>
    </reaction>
</comment>
<name>A0A1R1I7G6_9RHOO</name>
<dbReference type="InterPro" id="IPR036291">
    <property type="entry name" value="NAD(P)-bd_dom_sf"/>
</dbReference>
<gene>
    <name evidence="14" type="ORF">BJN45_05180</name>
</gene>
<dbReference type="GO" id="GO:0008839">
    <property type="term" value="F:4-hydroxy-tetrahydrodipicolinate reductase"/>
    <property type="evidence" value="ECO:0007669"/>
    <property type="project" value="UniProtKB-EC"/>
</dbReference>
<evidence type="ECO:0000259" key="12">
    <source>
        <dbReference type="Pfam" id="PF01113"/>
    </source>
</evidence>
<evidence type="ECO:0000256" key="7">
    <source>
        <dbReference type="ARBA" id="ARBA00023154"/>
    </source>
</evidence>
<reference evidence="14 15" key="1">
    <citation type="submission" date="2016-10" db="EMBL/GenBank/DDBJ databases">
        <title>Alkaliphiles isolated from bioreactors.</title>
        <authorList>
            <person name="Salah Z."/>
            <person name="Rout S.P."/>
            <person name="Humphreys P.N."/>
        </authorList>
    </citation>
    <scope>NUCLEOTIDE SEQUENCE [LARGE SCALE GENOMIC DNA]</scope>
    <source>
        <strain evidence="14 15">ZS02</strain>
    </source>
</reference>
<evidence type="ECO:0000256" key="2">
    <source>
        <dbReference type="ARBA" id="ARBA00022605"/>
    </source>
</evidence>
<feature type="domain" description="Dihydrodipicolinate reductase C-terminal" evidence="13">
    <location>
        <begin position="129"/>
        <end position="232"/>
    </location>
</feature>
<comment type="pathway">
    <text evidence="8">Amino-acid biosynthesis; L-lysine biosynthesis via DAP pathway; (S)-tetrahydrodipicolinate from L-aspartate: step 4/4.</text>
</comment>
<evidence type="ECO:0000256" key="9">
    <source>
        <dbReference type="ARBA" id="ARBA00038983"/>
    </source>
</evidence>
<dbReference type="Gene3D" id="3.30.360.10">
    <property type="entry name" value="Dihydrodipicolinate Reductase, domain 2"/>
    <property type="match status" value="1"/>
</dbReference>
<keyword evidence="15" id="KW-1185">Reference proteome</keyword>
<comment type="similarity">
    <text evidence="1">Belongs to the DapB family.</text>
</comment>
<dbReference type="GO" id="GO:0009089">
    <property type="term" value="P:lysine biosynthetic process via diaminopimelate"/>
    <property type="evidence" value="ECO:0007669"/>
    <property type="project" value="InterPro"/>
</dbReference>
<dbReference type="GO" id="GO:0005829">
    <property type="term" value="C:cytosol"/>
    <property type="evidence" value="ECO:0007669"/>
    <property type="project" value="TreeGrafter"/>
</dbReference>
<keyword evidence="6" id="KW-0520">NAD</keyword>
<protein>
    <recommendedName>
        <fullName evidence="9">4-hydroxy-tetrahydrodipicolinate reductase</fullName>
        <ecNumber evidence="9">1.17.1.8</ecNumber>
    </recommendedName>
</protein>
<evidence type="ECO:0000256" key="11">
    <source>
        <dbReference type="ARBA" id="ARBA00049396"/>
    </source>
</evidence>
<dbReference type="RefSeq" id="WP_076092827.1">
    <property type="nucleotide sequence ID" value="NZ_MTHD01000002.1"/>
</dbReference>
<evidence type="ECO:0000313" key="15">
    <source>
        <dbReference type="Proteomes" id="UP000187526"/>
    </source>
</evidence>
<dbReference type="Gene3D" id="3.40.50.720">
    <property type="entry name" value="NAD(P)-binding Rossmann-like Domain"/>
    <property type="match status" value="1"/>
</dbReference>
<dbReference type="PANTHER" id="PTHR20836:SF0">
    <property type="entry name" value="4-HYDROXY-TETRAHYDRODIPICOLINATE REDUCTASE 1, CHLOROPLASTIC-RELATED"/>
    <property type="match status" value="1"/>
</dbReference>
<dbReference type="GO" id="GO:0019877">
    <property type="term" value="P:diaminopimelate biosynthetic process"/>
    <property type="evidence" value="ECO:0007669"/>
    <property type="project" value="UniProtKB-KW"/>
</dbReference>
<keyword evidence="3" id="KW-0521">NADP</keyword>
<dbReference type="PANTHER" id="PTHR20836">
    <property type="entry name" value="DIHYDRODIPICOLINATE REDUCTASE"/>
    <property type="match status" value="1"/>
</dbReference>
<evidence type="ECO:0000256" key="4">
    <source>
        <dbReference type="ARBA" id="ARBA00022915"/>
    </source>
</evidence>
<evidence type="ECO:0000256" key="10">
    <source>
        <dbReference type="ARBA" id="ARBA00049080"/>
    </source>
</evidence>
<dbReference type="SUPFAM" id="SSF51735">
    <property type="entry name" value="NAD(P)-binding Rossmann-fold domains"/>
    <property type="match status" value="1"/>
</dbReference>
<dbReference type="SUPFAM" id="SSF55347">
    <property type="entry name" value="Glyceraldehyde-3-phosphate dehydrogenase-like, C-terminal domain"/>
    <property type="match status" value="1"/>
</dbReference>
<keyword evidence="2" id="KW-0028">Amino-acid biosynthesis</keyword>
<dbReference type="OrthoDB" id="9790352at2"/>
<comment type="caution">
    <text evidence="14">The sequence shown here is derived from an EMBL/GenBank/DDBJ whole genome shotgun (WGS) entry which is preliminary data.</text>
</comment>
<dbReference type="PIRSF" id="PIRSF000161">
    <property type="entry name" value="DHPR"/>
    <property type="match status" value="1"/>
</dbReference>
<dbReference type="Proteomes" id="UP000187526">
    <property type="component" value="Unassembled WGS sequence"/>
</dbReference>
<evidence type="ECO:0000259" key="13">
    <source>
        <dbReference type="Pfam" id="PF05173"/>
    </source>
</evidence>
<evidence type="ECO:0000256" key="5">
    <source>
        <dbReference type="ARBA" id="ARBA00023002"/>
    </source>
</evidence>
<organism evidence="14 15">
    <name type="scientific">Azonexus hydrophilus</name>
    <dbReference type="NCBI Taxonomy" id="418702"/>
    <lineage>
        <taxon>Bacteria</taxon>
        <taxon>Pseudomonadati</taxon>
        <taxon>Pseudomonadota</taxon>
        <taxon>Betaproteobacteria</taxon>
        <taxon>Rhodocyclales</taxon>
        <taxon>Azonexaceae</taxon>
        <taxon>Azonexus</taxon>
    </lineage>
</organism>
<sequence length="265" mass="29259">MIKIGLIGYGKAGQAVAGVLREDPRYELCWIARQSDAPADTDIPVVKLDSASFPAWLDAHPVDGIIDFSNAAAIHLYGEAVRQRGIMLVTAISGYPEETLAYIHDLGRDIRVLSSPNITLGINFLLLSSKILRHIAPFADVEIVEQHFRDKPEISGTAQRIAEVLDVDDDHITSLRLGGIVGRHEVIFGFPYQTVRLIHDSIRREAFGTGAAFAMEQLARCETGFYTLDSLLLRVIRDELQREDDLSLAQAVSRDSSARVDRVPA</sequence>
<dbReference type="EC" id="1.17.1.8" evidence="9"/>
<dbReference type="InterPro" id="IPR022663">
    <property type="entry name" value="DapB_C"/>
</dbReference>
<dbReference type="AlphaFoldDB" id="A0A1R1I7G6"/>
<accession>A0A1R1I7G6</accession>
<evidence type="ECO:0000256" key="1">
    <source>
        <dbReference type="ARBA" id="ARBA00006642"/>
    </source>
</evidence>
<keyword evidence="7" id="KW-0457">Lysine biosynthesis</keyword>